<evidence type="ECO:0000313" key="1">
    <source>
        <dbReference type="EMBL" id="GAA0640974.1"/>
    </source>
</evidence>
<organism evidence="1 2">
    <name type="scientific">Streptomyces thermocarboxydovorans</name>
    <dbReference type="NCBI Taxonomy" id="59298"/>
    <lineage>
        <taxon>Bacteria</taxon>
        <taxon>Bacillati</taxon>
        <taxon>Actinomycetota</taxon>
        <taxon>Actinomycetes</taxon>
        <taxon>Kitasatosporales</taxon>
        <taxon>Streptomycetaceae</taxon>
        <taxon>Streptomyces</taxon>
    </lineage>
</organism>
<dbReference type="EMBL" id="BAAAGU010000014">
    <property type="protein sequence ID" value="GAA0640974.1"/>
    <property type="molecule type" value="Genomic_DNA"/>
</dbReference>
<keyword evidence="2" id="KW-1185">Reference proteome</keyword>
<protein>
    <submittedName>
        <fullName evidence="1">Uncharacterized protein</fullName>
    </submittedName>
</protein>
<comment type="caution">
    <text evidence="1">The sequence shown here is derived from an EMBL/GenBank/DDBJ whole genome shotgun (WGS) entry which is preliminary data.</text>
</comment>
<dbReference type="Proteomes" id="UP001500724">
    <property type="component" value="Unassembled WGS sequence"/>
</dbReference>
<gene>
    <name evidence="1" type="ORF">GCM10009535_17640</name>
</gene>
<evidence type="ECO:0000313" key="2">
    <source>
        <dbReference type="Proteomes" id="UP001500724"/>
    </source>
</evidence>
<reference evidence="1 2" key="1">
    <citation type="journal article" date="2019" name="Int. J. Syst. Evol. Microbiol.">
        <title>The Global Catalogue of Microorganisms (GCM) 10K type strain sequencing project: providing services to taxonomists for standard genome sequencing and annotation.</title>
        <authorList>
            <consortium name="The Broad Institute Genomics Platform"/>
            <consortium name="The Broad Institute Genome Sequencing Center for Infectious Disease"/>
            <person name="Wu L."/>
            <person name="Ma J."/>
        </authorList>
    </citation>
    <scope>NUCLEOTIDE SEQUENCE [LARGE SCALE GENOMIC DNA]</scope>
    <source>
        <strain evidence="1 2">JCM 10367</strain>
    </source>
</reference>
<sequence length="78" mass="8578">MPGTVRVCDDSPQPGPLYETHVTVRCTAPAEAERLRRWAESAGVKLRHIVPARGRMREQPFPTRCCTRCSGCRASGPG</sequence>
<name>A0ABN1HE41_9ACTN</name>
<accession>A0ABN1HE41</accession>
<proteinExistence type="predicted"/>